<reference evidence="2" key="2">
    <citation type="journal article" date="2021" name="PeerJ">
        <title>Extensive microbial diversity within the chicken gut microbiome revealed by metagenomics and culture.</title>
        <authorList>
            <person name="Gilroy R."/>
            <person name="Ravi A."/>
            <person name="Getino M."/>
            <person name="Pursley I."/>
            <person name="Horton D.L."/>
            <person name="Alikhan N.F."/>
            <person name="Baker D."/>
            <person name="Gharbi K."/>
            <person name="Hall N."/>
            <person name="Watson M."/>
            <person name="Adriaenssens E.M."/>
            <person name="Foster-Nyarko E."/>
            <person name="Jarju S."/>
            <person name="Secka A."/>
            <person name="Antonio M."/>
            <person name="Oren A."/>
            <person name="Chaudhuri R.R."/>
            <person name="La Ragione R."/>
            <person name="Hildebrand F."/>
            <person name="Pallen M.J."/>
        </authorList>
    </citation>
    <scope>NUCLEOTIDE SEQUENCE</scope>
    <source>
        <strain evidence="2">CHK121-14286</strain>
    </source>
</reference>
<sequence>MICENYRWLTEIYVAHRGLFDNDTVPENSLPAFEKAAAMGFGIETDVQASKDGVLMIFHDDTLDRMTGVHGKLCDFSFEELRRLKLGNTECKIPTFQEFLQAAKGVNLVVEIKTHKNIGDTEKKVVEALKNYSGNYCIESFNPFIVRWFKVHAPHIVRGQLATVNYGNALTPLKRRLLSHLSLCKWNGSQFIAFDAEYLRGNRYVEKFAKKIPIICWTVKSQRQHDQLCDCFDNMIFDSFVPQRKDLQALGK</sequence>
<feature type="domain" description="GP-PDE" evidence="1">
    <location>
        <begin position="11"/>
        <end position="248"/>
    </location>
</feature>
<dbReference type="GO" id="GO:0006629">
    <property type="term" value="P:lipid metabolic process"/>
    <property type="evidence" value="ECO:0007669"/>
    <property type="project" value="InterPro"/>
</dbReference>
<proteinExistence type="predicted"/>
<organism evidence="2 3">
    <name type="scientific">Candidatus Fimimonas gallinarum</name>
    <dbReference type="NCBI Taxonomy" id="2840821"/>
    <lineage>
        <taxon>Bacteria</taxon>
        <taxon>Pseudomonadati</taxon>
        <taxon>Myxococcota</taxon>
        <taxon>Myxococcia</taxon>
        <taxon>Myxococcales</taxon>
        <taxon>Cystobacterineae</taxon>
        <taxon>Myxococcaceae</taxon>
        <taxon>Myxococcaceae incertae sedis</taxon>
        <taxon>Candidatus Fimimonas</taxon>
    </lineage>
</organism>
<evidence type="ECO:0000313" key="3">
    <source>
        <dbReference type="Proteomes" id="UP000824200"/>
    </source>
</evidence>
<dbReference type="Proteomes" id="UP000824200">
    <property type="component" value="Unassembled WGS sequence"/>
</dbReference>
<name>A0A9D1E573_9BACT</name>
<evidence type="ECO:0000313" key="2">
    <source>
        <dbReference type="EMBL" id="HIR66362.1"/>
    </source>
</evidence>
<comment type="caution">
    <text evidence="2">The sequence shown here is derived from an EMBL/GenBank/DDBJ whole genome shotgun (WGS) entry which is preliminary data.</text>
</comment>
<evidence type="ECO:0000259" key="1">
    <source>
        <dbReference type="PROSITE" id="PS51704"/>
    </source>
</evidence>
<dbReference type="EMBL" id="DVHL01000045">
    <property type="protein sequence ID" value="HIR66362.1"/>
    <property type="molecule type" value="Genomic_DNA"/>
</dbReference>
<dbReference type="PROSITE" id="PS51704">
    <property type="entry name" value="GP_PDE"/>
    <property type="match status" value="1"/>
</dbReference>
<dbReference type="PANTHER" id="PTHR46211">
    <property type="entry name" value="GLYCEROPHOSPHORYL DIESTER PHOSPHODIESTERASE"/>
    <property type="match status" value="1"/>
</dbReference>
<dbReference type="SUPFAM" id="SSF51695">
    <property type="entry name" value="PLC-like phosphodiesterases"/>
    <property type="match status" value="1"/>
</dbReference>
<dbReference type="PANTHER" id="PTHR46211:SF1">
    <property type="entry name" value="GLYCEROPHOSPHODIESTER PHOSPHODIESTERASE, CYTOPLASMIC"/>
    <property type="match status" value="1"/>
</dbReference>
<accession>A0A9D1E573</accession>
<dbReference type="InterPro" id="IPR030395">
    <property type="entry name" value="GP_PDE_dom"/>
</dbReference>
<protein>
    <submittedName>
        <fullName evidence="2">Glycerophosphodiester phosphodiesterase</fullName>
    </submittedName>
</protein>
<dbReference type="GO" id="GO:0008081">
    <property type="term" value="F:phosphoric diester hydrolase activity"/>
    <property type="evidence" value="ECO:0007669"/>
    <property type="project" value="InterPro"/>
</dbReference>
<gene>
    <name evidence="2" type="ORF">IAC95_05735</name>
</gene>
<dbReference type="Pfam" id="PF03009">
    <property type="entry name" value="GDPD"/>
    <property type="match status" value="1"/>
</dbReference>
<dbReference type="AlphaFoldDB" id="A0A9D1E573"/>
<dbReference type="InterPro" id="IPR017946">
    <property type="entry name" value="PLC-like_Pdiesterase_TIM-brl"/>
</dbReference>
<reference evidence="2" key="1">
    <citation type="submission" date="2020-10" db="EMBL/GenBank/DDBJ databases">
        <authorList>
            <person name="Gilroy R."/>
        </authorList>
    </citation>
    <scope>NUCLEOTIDE SEQUENCE</scope>
    <source>
        <strain evidence="2">CHK121-14286</strain>
    </source>
</reference>
<dbReference type="Gene3D" id="3.20.20.190">
    <property type="entry name" value="Phosphatidylinositol (PI) phosphodiesterase"/>
    <property type="match status" value="1"/>
</dbReference>